<dbReference type="SUPFAM" id="SSF52047">
    <property type="entry name" value="RNI-like"/>
    <property type="match status" value="1"/>
</dbReference>
<dbReference type="InterPro" id="IPR032675">
    <property type="entry name" value="LRR_dom_sf"/>
</dbReference>
<feature type="region of interest" description="Disordered" evidence="1">
    <location>
        <begin position="455"/>
        <end position="477"/>
    </location>
</feature>
<gene>
    <name evidence="3" type="ORF">BD626DRAFT_264791</name>
</gene>
<dbReference type="STRING" id="97359.A0A550CGZ5"/>
<dbReference type="Pfam" id="PF12937">
    <property type="entry name" value="F-box-like"/>
    <property type="match status" value="1"/>
</dbReference>
<proteinExistence type="predicted"/>
<name>A0A550CGZ5_9AGAR</name>
<dbReference type="Proteomes" id="UP000320762">
    <property type="component" value="Unassembled WGS sequence"/>
</dbReference>
<evidence type="ECO:0000256" key="1">
    <source>
        <dbReference type="SAM" id="MobiDB-lite"/>
    </source>
</evidence>
<dbReference type="Gene3D" id="1.20.1280.50">
    <property type="match status" value="1"/>
</dbReference>
<dbReference type="Gene3D" id="3.80.10.10">
    <property type="entry name" value="Ribonuclease Inhibitor"/>
    <property type="match status" value="1"/>
</dbReference>
<reference evidence="3 4" key="1">
    <citation type="journal article" date="2019" name="New Phytol.">
        <title>Comparative genomics reveals unique wood-decay strategies and fruiting body development in the Schizophyllaceae.</title>
        <authorList>
            <person name="Almasi E."/>
            <person name="Sahu N."/>
            <person name="Krizsan K."/>
            <person name="Balint B."/>
            <person name="Kovacs G.M."/>
            <person name="Kiss B."/>
            <person name="Cseklye J."/>
            <person name="Drula E."/>
            <person name="Henrissat B."/>
            <person name="Nagy I."/>
            <person name="Chovatia M."/>
            <person name="Adam C."/>
            <person name="LaButti K."/>
            <person name="Lipzen A."/>
            <person name="Riley R."/>
            <person name="Grigoriev I.V."/>
            <person name="Nagy L.G."/>
        </authorList>
    </citation>
    <scope>NUCLEOTIDE SEQUENCE [LARGE SCALE GENOMIC DNA]</scope>
    <source>
        <strain evidence="3 4">NL-1724</strain>
    </source>
</reference>
<protein>
    <recommendedName>
        <fullName evidence="2">F-box domain-containing protein</fullName>
    </recommendedName>
</protein>
<evidence type="ECO:0000313" key="3">
    <source>
        <dbReference type="EMBL" id="TRM64060.1"/>
    </source>
</evidence>
<dbReference type="AlphaFoldDB" id="A0A550CGZ5"/>
<dbReference type="EMBL" id="VDMD01000008">
    <property type="protein sequence ID" value="TRM64060.1"/>
    <property type="molecule type" value="Genomic_DNA"/>
</dbReference>
<organism evidence="3 4">
    <name type="scientific">Schizophyllum amplum</name>
    <dbReference type="NCBI Taxonomy" id="97359"/>
    <lineage>
        <taxon>Eukaryota</taxon>
        <taxon>Fungi</taxon>
        <taxon>Dikarya</taxon>
        <taxon>Basidiomycota</taxon>
        <taxon>Agaricomycotina</taxon>
        <taxon>Agaricomycetes</taxon>
        <taxon>Agaricomycetidae</taxon>
        <taxon>Agaricales</taxon>
        <taxon>Schizophyllaceae</taxon>
        <taxon>Schizophyllum</taxon>
    </lineage>
</organism>
<comment type="caution">
    <text evidence="3">The sequence shown here is derived from an EMBL/GenBank/DDBJ whole genome shotgun (WGS) entry which is preliminary data.</text>
</comment>
<feature type="compositionally biased region" description="Acidic residues" evidence="1">
    <location>
        <begin position="468"/>
        <end position="477"/>
    </location>
</feature>
<sequence>MRVFAKKQSLDAQVSIHDALTAPCRRLPPELLSEIFLLALPERWKDEYAGKRSLGYARVCRSWRDVASKTPRLWSRLRFDANINCLARHTTAVQAELSKTGQVPLDLSIAMGISGHVYYPDPPPTMDDVWSDEAWALLHGQSHRWEKVWLEGIPLRAYDDLVGHVFPALRKLTICIEEVDEEEADEEADVTALLNAFQSAPKLTSFYLIFKRPIRTLRLPRNWSLTTLNIYCGECDEVMLMPCLGAILSCSETLRELYLAADAQFADFLVGLESATFPCLEVLDLRHNAMPFCEFVTALPRLRSLRLSSVGERDPFDTLHDIIDKLAGGKSLRTLSLRELEAPEAEDILGCLRRLPQLTELDLRNYEDFVEEVTPLITLDLIAALTRDATNPASLGLLPNLTRLEMSFNGLEDTMPNDILQPSLSELLKSRRHAQVVDGMNLAVLDYFSTDEGHDGVHWPPREVGNTQDDDPSDMDM</sequence>
<evidence type="ECO:0000313" key="4">
    <source>
        <dbReference type="Proteomes" id="UP000320762"/>
    </source>
</evidence>
<accession>A0A550CGZ5</accession>
<dbReference type="InterPro" id="IPR001810">
    <property type="entry name" value="F-box_dom"/>
</dbReference>
<feature type="domain" description="F-box" evidence="2">
    <location>
        <begin position="26"/>
        <end position="79"/>
    </location>
</feature>
<keyword evidence="4" id="KW-1185">Reference proteome</keyword>
<evidence type="ECO:0000259" key="2">
    <source>
        <dbReference type="Pfam" id="PF12937"/>
    </source>
</evidence>
<dbReference type="OrthoDB" id="3063971at2759"/>